<dbReference type="Gene3D" id="2.40.70.10">
    <property type="entry name" value="Acid Proteases"/>
    <property type="match status" value="1"/>
</dbReference>
<evidence type="ECO:0000259" key="10">
    <source>
        <dbReference type="Pfam" id="PF03732"/>
    </source>
</evidence>
<organism evidence="12">
    <name type="scientific">Vitis vinifera</name>
    <name type="common">Grape</name>
    <dbReference type="NCBI Taxonomy" id="29760"/>
    <lineage>
        <taxon>Eukaryota</taxon>
        <taxon>Viridiplantae</taxon>
        <taxon>Streptophyta</taxon>
        <taxon>Embryophyta</taxon>
        <taxon>Tracheophyta</taxon>
        <taxon>Spermatophyta</taxon>
        <taxon>Magnoliopsida</taxon>
        <taxon>eudicotyledons</taxon>
        <taxon>Gunneridae</taxon>
        <taxon>Pentapetalae</taxon>
        <taxon>rosids</taxon>
        <taxon>Vitales</taxon>
        <taxon>Vitaceae</taxon>
        <taxon>Viteae</taxon>
        <taxon>Vitis</taxon>
    </lineage>
</organism>
<evidence type="ECO:0000259" key="11">
    <source>
        <dbReference type="Pfam" id="PF17917"/>
    </source>
</evidence>
<keyword evidence="3" id="KW-0548">Nucleotidyltransferase</keyword>
<dbReference type="Gene3D" id="3.10.10.10">
    <property type="entry name" value="HIV Type 1 Reverse Transcriptase, subunit A, domain 1"/>
    <property type="match status" value="1"/>
</dbReference>
<keyword evidence="2" id="KW-0808">Transferase</keyword>
<dbReference type="EMBL" id="AM479259">
    <property type="protein sequence ID" value="CAN75212.1"/>
    <property type="molecule type" value="Genomic_DNA"/>
</dbReference>
<evidence type="ECO:0000256" key="7">
    <source>
        <dbReference type="ARBA" id="ARBA00022918"/>
    </source>
</evidence>
<feature type="region of interest" description="Disordered" evidence="8">
    <location>
        <begin position="1876"/>
        <end position="1916"/>
    </location>
</feature>
<feature type="domain" description="Retrotransposon gag" evidence="10">
    <location>
        <begin position="123"/>
        <end position="216"/>
    </location>
</feature>
<dbReference type="SUPFAM" id="SSF56672">
    <property type="entry name" value="DNA/RNA polymerases"/>
    <property type="match status" value="1"/>
</dbReference>
<evidence type="ECO:0000259" key="9">
    <source>
        <dbReference type="Pfam" id="PF00078"/>
    </source>
</evidence>
<dbReference type="InterPro" id="IPR043502">
    <property type="entry name" value="DNA/RNA_pol_sf"/>
</dbReference>
<keyword evidence="5" id="KW-0255">Endonuclease</keyword>
<feature type="region of interest" description="Disordered" evidence="8">
    <location>
        <begin position="509"/>
        <end position="551"/>
    </location>
</feature>
<evidence type="ECO:0000256" key="4">
    <source>
        <dbReference type="ARBA" id="ARBA00022722"/>
    </source>
</evidence>
<sequence>MPKWIRDSRGRLVKCDTPQRKEFEVILNIMEATPEDQHSHQGRQDNLNEFRSMRDRMHPPRMSAPSCIVPPTEQLVIRPYLVPLLPTFHGMESENPYAHIKEFEDVCNTFQEGGASIDLMRLKLFPFTLKDKAKIWLNSLRPRSIRSWTDLQAEFLKKIFPTHRTNGLKRQISNFSAKENETFYECWERYMETINACPHHGFDTWLLVSYFYDGMSSSMKQLLETMCGGDFMSKNPDEAMDFLSYVADVSRGWDEPTKGEVGKMKSQLNAYNAKAGMYTLKEDDDMKAKLAAMTRRLEELELKRIHELQVVAEAPVQVKLCPNCQPYEHLVEECPAILTEREMFRDQANVVGQFKPNNNAPYGNTYNSSWRNHPNFSWKARATQYQQPDPPPQQTSSLEQAMANLSKVVGDFVGKQEATNGQIYQRIDRVESMLNKRMDGMQNDMNQKFDNIQYSISRLTNLNTLQEKGRFPSQPHQNPKCVHEVEIQEGEASQVKDVKALITLRSGKKIEQPTPKPHVEKEEEIKKGKEMEDKDSEISEEKKDSDSTMKAIPEKELLKEDMLKKSTSPPFPQALHGKKGVRNAAEILEVLRQVKVNIPLLDMIKQVPTYAKFLKDLCTIKRGLTVNKKVFLTEQVSAILQCKSPLKYKDPGSPTISVMIGGKVVEKALLDLGASVNLLPYSIYKQLGLGELKPTAITLSLADRSVKIPRGVIEDVLVQVDNFYYPVDFIVLDIDPTKTTPEEEEGPEEVCIIDTLVEEHCNQNMQDKLNESLMNFEEGLSESPTMLATLQSWRRIEEILPLFNKEEEAVAETEIPKLNLKPLPVELKYTYLEENNQCPVVISSSLTSHQENCLMKVLKRCKKAIGWQISDLKGISPLVCTHHIYMEEEAKPIRQLQRRLNPHLQEVVRAEVLKLLQAGIIYPISDSPWVSPTQVVPKKSGITVVQNEKGEEVTTRLTSGWRVCIDYRKLNAVTRKDHFPLPFIDQVLERVSGHPFYCFLDGYSGYFQIEIDLADQEKTTFTCPFGTYAYRRMPFGLCNELATFQRYALKKTWCFNWEKCHFMVRQGIVLGHIISEKGIEVDKAKVELIVKLPSPTTVKGVRQFLGHAGFYRRFIKGFSSLSKPLCELLAKDAKFIWDESDFAIGAVLGQREDGKPYVIYYASKTLNEAKRNYTTTEKELLVVVFALDKFRAYLVRSFVIVFTDHSALKYLLTKQNAKASEWNAQDRKHFFAKIHAYYWEEPFLFKYCADQIIRKCVPEDEQQGILSHCHENACGGHFASQKTAMKVKPDFAPKVPFRRVFHNCEGEFGTRVPLRSTVTFISQLRNALRSCCENGILLRNWRFAAKLKLTLSLPLFLFIRRAILADRPSPSSSLIAQASAHLLRPSIPAKFRQPKMARTRGAKSSSPSNRKRSLRKEPVPDPISEPSQPTAVPPPVKLAPPKPPARRYLTRLGGRPLQKRPRVESSEPIDLTEQSLEPSPIPSPVPTPVPSSIPMPVPSPVPSPAPQAESQEPQAPLPEPQIPSEIAPEEVIRRPMLTQPPIEGNLDCRARPFHSELCFDIAAFRVRPELTQSFNLLRRYHMEHLLTPRDFFYPRVAMDFYQSMTTNQVRDPTLIHFTIDGRHGILGARHIVEALQIPYEPTQFDNFRAWTNPTELEMVRTLFRGAANQSHLLRGELPPIMFLIDAFLRHNLYPLQHWTQRRGVLLEALYKMSEGFFFGPHHLILAALLYFEEKVCKKKLQRADCIPLPFPRLLCQILEHLGYPSEPQLERKRICREPFTLDKWNNMTAYKVDQPEHPQPVARRASPRHIPEVEPRMAIPISEYRELYRALETLTASQSSLAQEMAAIRACQEQMLATQAQHTAILRQLQLHFDLPPAVEPSTSTPAVPHSHPSESHPPEPQAPTEAPTEEADPSA</sequence>
<evidence type="ECO:0000256" key="6">
    <source>
        <dbReference type="ARBA" id="ARBA00022801"/>
    </source>
</evidence>
<feature type="domain" description="Reverse transcriptase RNase H-like" evidence="11">
    <location>
        <begin position="1135"/>
        <end position="1222"/>
    </location>
</feature>
<feature type="compositionally biased region" description="Basic residues" evidence="8">
    <location>
        <begin position="1392"/>
        <end position="1401"/>
    </location>
</feature>
<dbReference type="CDD" id="cd09274">
    <property type="entry name" value="RNase_HI_RT_Ty3"/>
    <property type="match status" value="1"/>
</dbReference>
<evidence type="ECO:0000256" key="5">
    <source>
        <dbReference type="ARBA" id="ARBA00022759"/>
    </source>
</evidence>
<gene>
    <name evidence="12" type="ORF">VITISV_042071</name>
</gene>
<dbReference type="InterPro" id="IPR021109">
    <property type="entry name" value="Peptidase_aspartic_dom_sf"/>
</dbReference>
<reference evidence="12" key="1">
    <citation type="journal article" date="2007" name="PLoS ONE">
        <title>The first genome sequence of an elite grapevine cultivar (Pinot noir Vitis vinifera L.): coping with a highly heterozygous genome.</title>
        <authorList>
            <person name="Velasco R."/>
            <person name="Zharkikh A."/>
            <person name="Troggio M."/>
            <person name="Cartwright D.A."/>
            <person name="Cestaro A."/>
            <person name="Pruss D."/>
            <person name="Pindo M."/>
            <person name="FitzGerald L.M."/>
            <person name="Vezzulli S."/>
            <person name="Reid J."/>
            <person name="Malacarne G."/>
            <person name="Iliev D."/>
            <person name="Coppola G."/>
            <person name="Wardell B."/>
            <person name="Micheletti D."/>
            <person name="Macalma T."/>
            <person name="Facci M."/>
            <person name="Mitchell J.T."/>
            <person name="Perazzolli M."/>
            <person name="Eldredge G."/>
            <person name="Gatto P."/>
            <person name="Oyzerski R."/>
            <person name="Moretto M."/>
            <person name="Gutin N."/>
            <person name="Stefanini M."/>
            <person name="Chen Y."/>
            <person name="Segala C."/>
            <person name="Davenport C."/>
            <person name="Dematte L."/>
            <person name="Mraz A."/>
            <person name="Battilana J."/>
            <person name="Stormo K."/>
            <person name="Costa F."/>
            <person name="Tao Q."/>
            <person name="Si-Ammour A."/>
            <person name="Harkins T."/>
            <person name="Lackey A."/>
            <person name="Perbost C."/>
            <person name="Taillon B."/>
            <person name="Stella A."/>
            <person name="Solovyev V."/>
            <person name="Fawcett J.A."/>
            <person name="Sterck L."/>
            <person name="Vandepoele K."/>
            <person name="Grando S.M."/>
            <person name="Toppo S."/>
            <person name="Moser C."/>
            <person name="Lanchbury J."/>
            <person name="Bogden R."/>
            <person name="Skolnick M."/>
            <person name="Sgaramella V."/>
            <person name="Bhatnagar S.K."/>
            <person name="Fontana P."/>
            <person name="Gutin A."/>
            <person name="Van de Peer Y."/>
            <person name="Salamini F."/>
            <person name="Viola R."/>
        </authorList>
    </citation>
    <scope>NUCLEOTIDE SEQUENCE</scope>
</reference>
<dbReference type="GO" id="GO:0003964">
    <property type="term" value="F:RNA-directed DNA polymerase activity"/>
    <property type="evidence" value="ECO:0007669"/>
    <property type="project" value="UniProtKB-KW"/>
</dbReference>
<feature type="compositionally biased region" description="Pro residues" evidence="8">
    <location>
        <begin position="1479"/>
        <end position="1505"/>
    </location>
</feature>
<protein>
    <recommendedName>
        <fullName evidence="1">RNA-directed DNA polymerase</fullName>
        <ecNumber evidence="1">2.7.7.49</ecNumber>
    </recommendedName>
</protein>
<name>A5C1Z5_VITVI</name>
<dbReference type="InterPro" id="IPR000477">
    <property type="entry name" value="RT_dom"/>
</dbReference>
<dbReference type="EC" id="2.7.7.49" evidence="1"/>
<dbReference type="InterPro" id="IPR041373">
    <property type="entry name" value="RT_RNaseH"/>
</dbReference>
<feature type="compositionally biased region" description="Pro residues" evidence="8">
    <location>
        <begin position="1431"/>
        <end position="1443"/>
    </location>
</feature>
<feature type="compositionally biased region" description="Basic and acidic residues" evidence="8">
    <location>
        <begin position="517"/>
        <end position="551"/>
    </location>
</feature>
<dbReference type="PANTHER" id="PTHR33064">
    <property type="entry name" value="POL PROTEIN"/>
    <property type="match status" value="1"/>
</dbReference>
<dbReference type="InterPro" id="IPR051320">
    <property type="entry name" value="Viral_Replic_Matur_Polypro"/>
</dbReference>
<keyword evidence="4" id="KW-0540">Nuclease</keyword>
<dbReference type="Pfam" id="PF03732">
    <property type="entry name" value="Retrotrans_gag"/>
    <property type="match status" value="1"/>
</dbReference>
<dbReference type="GO" id="GO:0004519">
    <property type="term" value="F:endonuclease activity"/>
    <property type="evidence" value="ECO:0007669"/>
    <property type="project" value="UniProtKB-KW"/>
</dbReference>
<dbReference type="CDD" id="cd01647">
    <property type="entry name" value="RT_LTR"/>
    <property type="match status" value="1"/>
</dbReference>
<feature type="region of interest" description="Disordered" evidence="8">
    <location>
        <begin position="1386"/>
        <end position="1522"/>
    </location>
</feature>
<dbReference type="Pfam" id="PF17917">
    <property type="entry name" value="RT_RNaseH"/>
    <property type="match status" value="1"/>
</dbReference>
<accession>A5C1Z5</accession>
<dbReference type="Gene3D" id="3.30.70.270">
    <property type="match status" value="1"/>
</dbReference>
<evidence type="ECO:0000256" key="3">
    <source>
        <dbReference type="ARBA" id="ARBA00022695"/>
    </source>
</evidence>
<dbReference type="Pfam" id="PF00078">
    <property type="entry name" value="RVT_1"/>
    <property type="match status" value="1"/>
</dbReference>
<feature type="domain" description="Reverse transcriptase" evidence="9">
    <location>
        <begin position="951"/>
        <end position="1047"/>
    </location>
</feature>
<dbReference type="CDD" id="cd00303">
    <property type="entry name" value="retropepsin_like"/>
    <property type="match status" value="1"/>
</dbReference>
<evidence type="ECO:0000256" key="2">
    <source>
        <dbReference type="ARBA" id="ARBA00022679"/>
    </source>
</evidence>
<dbReference type="InterPro" id="IPR005162">
    <property type="entry name" value="Retrotrans_gag_dom"/>
</dbReference>
<evidence type="ECO:0000256" key="1">
    <source>
        <dbReference type="ARBA" id="ARBA00012493"/>
    </source>
</evidence>
<evidence type="ECO:0000256" key="8">
    <source>
        <dbReference type="SAM" id="MobiDB-lite"/>
    </source>
</evidence>
<keyword evidence="6" id="KW-0378">Hydrolase</keyword>
<dbReference type="GO" id="GO:0016787">
    <property type="term" value="F:hydrolase activity"/>
    <property type="evidence" value="ECO:0007669"/>
    <property type="project" value="UniProtKB-KW"/>
</dbReference>
<dbReference type="InterPro" id="IPR043128">
    <property type="entry name" value="Rev_trsase/Diguanyl_cyclase"/>
</dbReference>
<keyword evidence="7" id="KW-0695">RNA-directed DNA polymerase</keyword>
<dbReference type="PANTHER" id="PTHR33064:SF39">
    <property type="match status" value="1"/>
</dbReference>
<proteinExistence type="predicted"/>
<evidence type="ECO:0000313" key="12">
    <source>
        <dbReference type="EMBL" id="CAN75212.1"/>
    </source>
</evidence>